<feature type="domain" description="Solute-binding protein family 5" evidence="5">
    <location>
        <begin position="129"/>
        <end position="509"/>
    </location>
</feature>
<organism evidence="6 7">
    <name type="scientific">Yanofskybacteria sp. (strain GW2011_GWA1_39_13)</name>
    <dbReference type="NCBI Taxonomy" id="1619019"/>
    <lineage>
        <taxon>Bacteria</taxon>
        <taxon>Candidatus Yanofskyibacteriota</taxon>
    </lineage>
</organism>
<evidence type="ECO:0000256" key="2">
    <source>
        <dbReference type="ARBA" id="ARBA00022448"/>
    </source>
</evidence>
<dbReference type="AlphaFoldDB" id="A0A0G0PWE9"/>
<evidence type="ECO:0000313" key="6">
    <source>
        <dbReference type="EMBL" id="KKR02490.1"/>
    </source>
</evidence>
<dbReference type="SUPFAM" id="SSF53850">
    <property type="entry name" value="Periplasmic binding protein-like II"/>
    <property type="match status" value="1"/>
</dbReference>
<dbReference type="EMBL" id="LBWF01000002">
    <property type="protein sequence ID" value="KKR02490.1"/>
    <property type="molecule type" value="Genomic_DNA"/>
</dbReference>
<dbReference type="PANTHER" id="PTHR30290">
    <property type="entry name" value="PERIPLASMIC BINDING COMPONENT OF ABC TRANSPORTER"/>
    <property type="match status" value="1"/>
</dbReference>
<dbReference type="Gene3D" id="3.10.105.10">
    <property type="entry name" value="Dipeptide-binding Protein, Domain 3"/>
    <property type="match status" value="1"/>
</dbReference>
<reference evidence="6 7" key="1">
    <citation type="journal article" date="2015" name="Nature">
        <title>rRNA introns, odd ribosomes, and small enigmatic genomes across a large radiation of phyla.</title>
        <authorList>
            <person name="Brown C.T."/>
            <person name="Hug L.A."/>
            <person name="Thomas B.C."/>
            <person name="Sharon I."/>
            <person name="Castelle C.J."/>
            <person name="Singh A."/>
            <person name="Wilkins M.J."/>
            <person name="Williams K.H."/>
            <person name="Banfield J.F."/>
        </authorList>
    </citation>
    <scope>NUCLEOTIDE SEQUENCE [LARGE SCALE GENOMIC DNA]</scope>
    <source>
        <strain evidence="7">GW2011_GWA1_39_13</strain>
    </source>
</reference>
<dbReference type="GO" id="GO:1904680">
    <property type="term" value="F:peptide transmembrane transporter activity"/>
    <property type="evidence" value="ECO:0007669"/>
    <property type="project" value="TreeGrafter"/>
</dbReference>
<evidence type="ECO:0000256" key="4">
    <source>
        <dbReference type="SAM" id="Phobius"/>
    </source>
</evidence>
<evidence type="ECO:0000256" key="1">
    <source>
        <dbReference type="ARBA" id="ARBA00005695"/>
    </source>
</evidence>
<keyword evidence="4" id="KW-0472">Membrane</keyword>
<dbReference type="Pfam" id="PF00496">
    <property type="entry name" value="SBP_bac_5"/>
    <property type="match status" value="1"/>
</dbReference>
<feature type="transmembrane region" description="Helical" evidence="4">
    <location>
        <begin position="53"/>
        <end position="77"/>
    </location>
</feature>
<comment type="similarity">
    <text evidence="1">Belongs to the bacterial solute-binding protein 5 family.</text>
</comment>
<dbReference type="InterPro" id="IPR030678">
    <property type="entry name" value="Peptide/Ni-bd"/>
</dbReference>
<dbReference type="PIRSF" id="PIRSF002741">
    <property type="entry name" value="MppA"/>
    <property type="match status" value="1"/>
</dbReference>
<dbReference type="Proteomes" id="UP000034845">
    <property type="component" value="Unassembled WGS sequence"/>
</dbReference>
<evidence type="ECO:0000256" key="3">
    <source>
        <dbReference type="ARBA" id="ARBA00022729"/>
    </source>
</evidence>
<evidence type="ECO:0000313" key="7">
    <source>
        <dbReference type="Proteomes" id="UP000034845"/>
    </source>
</evidence>
<dbReference type="GO" id="GO:0042597">
    <property type="term" value="C:periplasmic space"/>
    <property type="evidence" value="ECO:0007669"/>
    <property type="project" value="UniProtKB-ARBA"/>
</dbReference>
<comment type="caution">
    <text evidence="6">The sequence shown here is derived from an EMBL/GenBank/DDBJ whole genome shotgun (WGS) entry which is preliminary data.</text>
</comment>
<accession>A0A0G0PWE9</accession>
<dbReference type="GO" id="GO:0043190">
    <property type="term" value="C:ATP-binding cassette (ABC) transporter complex"/>
    <property type="evidence" value="ECO:0007669"/>
    <property type="project" value="InterPro"/>
</dbReference>
<dbReference type="InterPro" id="IPR000914">
    <property type="entry name" value="SBP_5_dom"/>
</dbReference>
<dbReference type="GO" id="GO:0015833">
    <property type="term" value="P:peptide transport"/>
    <property type="evidence" value="ECO:0007669"/>
    <property type="project" value="TreeGrafter"/>
</dbReference>
<keyword evidence="4" id="KW-0812">Transmembrane</keyword>
<dbReference type="InterPro" id="IPR039424">
    <property type="entry name" value="SBP_5"/>
</dbReference>
<protein>
    <submittedName>
        <fullName evidence="6">Extracellular solute-binding protein family 5</fullName>
    </submittedName>
</protein>
<proteinExistence type="inferred from homology"/>
<dbReference type="Gene3D" id="3.40.190.10">
    <property type="entry name" value="Periplasmic binding protein-like II"/>
    <property type="match status" value="1"/>
</dbReference>
<keyword evidence="3" id="KW-0732">Signal</keyword>
<evidence type="ECO:0000259" key="5">
    <source>
        <dbReference type="Pfam" id="PF00496"/>
    </source>
</evidence>
<dbReference type="Gene3D" id="3.90.76.10">
    <property type="entry name" value="Dipeptide-binding Protein, Domain 1"/>
    <property type="match status" value="1"/>
</dbReference>
<name>A0A0G0PWE9_YANXG</name>
<keyword evidence="2" id="KW-0813">Transport</keyword>
<keyword evidence="4" id="KW-1133">Transmembrane helix</keyword>
<dbReference type="PANTHER" id="PTHR30290:SF9">
    <property type="entry name" value="OLIGOPEPTIDE-BINDING PROTEIN APPA"/>
    <property type="match status" value="1"/>
</dbReference>
<gene>
    <name evidence="6" type="ORF">UT29_C0002G0052</name>
</gene>
<sequence>MFKDDNQLDDFFGLKSDNKEKPTKEAIKDAILKNIGIAKIKFLPKILSKKERYLIIGLLLVIVGSFFSLPFTVFYHYTKAMPDYGGSFSEGIVGEPRYLNPLLSQNNDVDRDLVSLIYSGLMKYNDEGKLVPDLAKSYEISSDGLNYTIYLKENVKWHDGTPMTAQDVVFTIQTAQNTDYGSLQRINWRGVEIEAVDKYTIILKLKNKYAQFLNNLTLNILPQHVWQNVKPVNFALSDFNLKPIGSGPYKFKKLKKDDAGRIKSYELESNKNFYDGRPYIDNIELKFYASEDELIDEYNRNSIENLSFVSANNLKKIKFKKRLNIQELKLPRYFGVFFNENEAKILSDKNIRLALNYGTDKKDLINKILDGRGIETNSPMMGEILDMASDVKTYNFDQEKAKKLLADSGWGNPDDKGVLSKTEKAKSKNDKPVAEKLTLRLTTPTWSELNSVANLLKEQWAKIGVELVIEVLPSQDLQQVIKERGYQMLLFGEILNIDPDPFSLWHSSQKRDPGLNLSLYDNKTADGLLEKARQTLNPLERIKQYQDFQKLVVEDVPAVFLYNPLYVYAQANSIKGFGNKIISMPSDRFSNVEKWYIDTQRNWK</sequence>